<protein>
    <submittedName>
        <fullName evidence="1">Uncharacterized protein</fullName>
    </submittedName>
</protein>
<comment type="caution">
    <text evidence="1">The sequence shown here is derived from an EMBL/GenBank/DDBJ whole genome shotgun (WGS) entry which is preliminary data.</text>
</comment>
<keyword evidence="2" id="KW-1185">Reference proteome</keyword>
<dbReference type="EMBL" id="MU006714">
    <property type="protein sequence ID" value="KAF2628124.1"/>
    <property type="molecule type" value="Genomic_DNA"/>
</dbReference>
<gene>
    <name evidence="1" type="ORF">BU25DRAFT_439601</name>
</gene>
<sequence>MGQTRRAHRKSRAGCEECKRRRIKCGEEKPTCAHCTRHLVACVYPSKASVRAKANRDSPLRTTASPATPSQQGTSSSDSYPTSYQSNVAFDSSLYTLSDLALLHHWTTITSPNIVHSPSVNHIWQSGFPQFAFKNGSLMSRILSLAALHRAYLDPANRHSAMLVAGQHHSQAIKGLMDGLQENTGSDSGNAIFANAVLTFLYAFISFGPLYNDEQTGANTAAHTSRILGASWIPLIRGLAPVIEQVQEQVATGPLGSLLDIAKWMELHPGTEDDPDDQHIWRIGDIWRKGDHSSEHADAYSQTLLALRQCNMWLKQSGTWQDDDSPLKANYGPWSGPFIWISITPETYFTLLHQRQPPAMIIFACFGALLHKMNHYWWMEGCGRSIVEAVDQCLGPYWSDWMDWPKQVLQSATPNCLT</sequence>
<accession>A0ACB6S411</accession>
<name>A0ACB6S411_9PLEO</name>
<proteinExistence type="predicted"/>
<evidence type="ECO:0000313" key="2">
    <source>
        <dbReference type="Proteomes" id="UP000799754"/>
    </source>
</evidence>
<reference evidence="1" key="1">
    <citation type="journal article" date="2020" name="Stud. Mycol.">
        <title>101 Dothideomycetes genomes: a test case for predicting lifestyles and emergence of pathogens.</title>
        <authorList>
            <person name="Haridas S."/>
            <person name="Albert R."/>
            <person name="Binder M."/>
            <person name="Bloem J."/>
            <person name="Labutti K."/>
            <person name="Salamov A."/>
            <person name="Andreopoulos B."/>
            <person name="Baker S."/>
            <person name="Barry K."/>
            <person name="Bills G."/>
            <person name="Bluhm B."/>
            <person name="Cannon C."/>
            <person name="Castanera R."/>
            <person name="Culley D."/>
            <person name="Daum C."/>
            <person name="Ezra D."/>
            <person name="Gonzalez J."/>
            <person name="Henrissat B."/>
            <person name="Kuo A."/>
            <person name="Liang C."/>
            <person name="Lipzen A."/>
            <person name="Lutzoni F."/>
            <person name="Magnuson J."/>
            <person name="Mondo S."/>
            <person name="Nolan M."/>
            <person name="Ohm R."/>
            <person name="Pangilinan J."/>
            <person name="Park H.-J."/>
            <person name="Ramirez L."/>
            <person name="Alfaro M."/>
            <person name="Sun H."/>
            <person name="Tritt A."/>
            <person name="Yoshinaga Y."/>
            <person name="Zwiers L.-H."/>
            <person name="Turgeon B."/>
            <person name="Goodwin S."/>
            <person name="Spatafora J."/>
            <person name="Crous P."/>
            <person name="Grigoriev I."/>
        </authorList>
    </citation>
    <scope>NUCLEOTIDE SEQUENCE</scope>
    <source>
        <strain evidence="1">CBS 525.71</strain>
    </source>
</reference>
<organism evidence="1 2">
    <name type="scientific">Macroventuria anomochaeta</name>
    <dbReference type="NCBI Taxonomy" id="301207"/>
    <lineage>
        <taxon>Eukaryota</taxon>
        <taxon>Fungi</taxon>
        <taxon>Dikarya</taxon>
        <taxon>Ascomycota</taxon>
        <taxon>Pezizomycotina</taxon>
        <taxon>Dothideomycetes</taxon>
        <taxon>Pleosporomycetidae</taxon>
        <taxon>Pleosporales</taxon>
        <taxon>Pleosporineae</taxon>
        <taxon>Didymellaceae</taxon>
        <taxon>Macroventuria</taxon>
    </lineage>
</organism>
<evidence type="ECO:0000313" key="1">
    <source>
        <dbReference type="EMBL" id="KAF2628124.1"/>
    </source>
</evidence>
<dbReference type="Proteomes" id="UP000799754">
    <property type="component" value="Unassembled WGS sequence"/>
</dbReference>